<sequence>MTTIPWDTHPQVYSSPYVTSRKESGRVNRLDPDDRIARPGRRVNFSSIIKTDFTTHFITDEEGQAIWYSSKELRELSSQDRDLVLTAKQLGHAENDEEFCLRGLETILSRRAALEQRSRRVSIVKAVLFEQSDGDPAQIRKKSLAISKEARHLATLHGQQDAEAVSVAASNASIVIDHKTRTICL</sequence>
<keyword evidence="2" id="KW-1185">Reference proteome</keyword>
<evidence type="ECO:0000313" key="1">
    <source>
        <dbReference type="EMBL" id="GAX10589.1"/>
    </source>
</evidence>
<dbReference type="AlphaFoldDB" id="A0A1Z5J9F1"/>
<protein>
    <submittedName>
        <fullName evidence="1">Uncharacterized protein</fullName>
    </submittedName>
</protein>
<name>A0A1Z5J9F1_FISSO</name>
<accession>A0A1Z5J9F1</accession>
<dbReference type="Proteomes" id="UP000198406">
    <property type="component" value="Unassembled WGS sequence"/>
</dbReference>
<evidence type="ECO:0000313" key="2">
    <source>
        <dbReference type="Proteomes" id="UP000198406"/>
    </source>
</evidence>
<proteinExistence type="predicted"/>
<organism evidence="1 2">
    <name type="scientific">Fistulifera solaris</name>
    <name type="common">Oleaginous diatom</name>
    <dbReference type="NCBI Taxonomy" id="1519565"/>
    <lineage>
        <taxon>Eukaryota</taxon>
        <taxon>Sar</taxon>
        <taxon>Stramenopiles</taxon>
        <taxon>Ochrophyta</taxon>
        <taxon>Bacillariophyta</taxon>
        <taxon>Bacillariophyceae</taxon>
        <taxon>Bacillariophycidae</taxon>
        <taxon>Naviculales</taxon>
        <taxon>Naviculaceae</taxon>
        <taxon>Fistulifera</taxon>
    </lineage>
</organism>
<reference evidence="1 2" key="1">
    <citation type="journal article" date="2015" name="Plant Cell">
        <title>Oil accumulation by the oleaginous diatom Fistulifera solaris as revealed by the genome and transcriptome.</title>
        <authorList>
            <person name="Tanaka T."/>
            <person name="Maeda Y."/>
            <person name="Veluchamy A."/>
            <person name="Tanaka M."/>
            <person name="Abida H."/>
            <person name="Marechal E."/>
            <person name="Bowler C."/>
            <person name="Muto M."/>
            <person name="Sunaga Y."/>
            <person name="Tanaka M."/>
            <person name="Yoshino T."/>
            <person name="Taniguchi T."/>
            <person name="Fukuda Y."/>
            <person name="Nemoto M."/>
            <person name="Matsumoto M."/>
            <person name="Wong P.S."/>
            <person name="Aburatani S."/>
            <person name="Fujibuchi W."/>
        </authorList>
    </citation>
    <scope>NUCLEOTIDE SEQUENCE [LARGE SCALE GENOMIC DNA]</scope>
    <source>
        <strain evidence="1 2">JPCC DA0580</strain>
    </source>
</reference>
<gene>
    <name evidence="1" type="ORF">FisN_14Lh087</name>
</gene>
<comment type="caution">
    <text evidence="1">The sequence shown here is derived from an EMBL/GenBank/DDBJ whole genome shotgun (WGS) entry which is preliminary data.</text>
</comment>
<dbReference type="EMBL" id="BDSP01000022">
    <property type="protein sequence ID" value="GAX10589.1"/>
    <property type="molecule type" value="Genomic_DNA"/>
</dbReference>
<dbReference type="InParanoid" id="A0A1Z5J9F1"/>